<dbReference type="InterPro" id="IPR029044">
    <property type="entry name" value="Nucleotide-diphossugar_trans"/>
</dbReference>
<protein>
    <submittedName>
        <fullName evidence="7">Multiple-like 3</fullName>
    </submittedName>
</protein>
<keyword evidence="4" id="KW-1015">Disulfide bond</keyword>
<dbReference type="EMBL" id="JAGPYM010000058">
    <property type="protein sequence ID" value="KAH6871209.1"/>
    <property type="molecule type" value="Genomic_DNA"/>
</dbReference>
<feature type="domain" description="Glycosyl transferase 64" evidence="6">
    <location>
        <begin position="94"/>
        <end position="336"/>
    </location>
</feature>
<evidence type="ECO:0000259" key="6">
    <source>
        <dbReference type="Pfam" id="PF09258"/>
    </source>
</evidence>
<proteinExistence type="predicted"/>
<evidence type="ECO:0000313" key="7">
    <source>
        <dbReference type="EMBL" id="KAH6871209.1"/>
    </source>
</evidence>
<sequence length="341" mass="39292">MTIIRTPSALPLYLSRKIVSIAITIFVLASCVFFMSSFSGWNPKVPRPRSSTLATLDSSPDAKVTECPEHRRHISPEIWNAAKTKSDHLIDDKFTIVLQTYKRQQILNRTLHALLDEHVPSLLELHVVWNDQDTRPPRDFISAHNVSVHFRKTPRNSMNEKFWPNPKYRTKAVLLHDDDVYYHPEDMEFVFQTWRKQGQDRIVGAFARMHVKADDDSQWVLGMAHDAYSVVMTGLVFIHISFLQYWWSDDPLMAKIRDYVDALVNCDDIAMNFLVSAITCQPPLQVNGLLPPSNEEPKIAISQAEGHPEKRLKCMRDLPKYFGSMPLKNTTIAIQHGQFPW</sequence>
<reference evidence="7 8" key="1">
    <citation type="journal article" date="2021" name="Nat. Commun.">
        <title>Genetic determinants of endophytism in the Arabidopsis root mycobiome.</title>
        <authorList>
            <person name="Mesny F."/>
            <person name="Miyauchi S."/>
            <person name="Thiergart T."/>
            <person name="Pickel B."/>
            <person name="Atanasova L."/>
            <person name="Karlsson M."/>
            <person name="Huettel B."/>
            <person name="Barry K.W."/>
            <person name="Haridas S."/>
            <person name="Chen C."/>
            <person name="Bauer D."/>
            <person name="Andreopoulos W."/>
            <person name="Pangilinan J."/>
            <person name="LaButti K."/>
            <person name="Riley R."/>
            <person name="Lipzen A."/>
            <person name="Clum A."/>
            <person name="Drula E."/>
            <person name="Henrissat B."/>
            <person name="Kohler A."/>
            <person name="Grigoriev I.V."/>
            <person name="Martin F.M."/>
            <person name="Hacquard S."/>
        </authorList>
    </citation>
    <scope>NUCLEOTIDE SEQUENCE [LARGE SCALE GENOMIC DNA]</scope>
    <source>
        <strain evidence="7 8">MPI-CAGE-CH-0241</strain>
    </source>
</reference>
<dbReference type="OrthoDB" id="1733656at2759"/>
<keyword evidence="2" id="KW-0808">Transferase</keyword>
<organism evidence="7 8">
    <name type="scientific">Thelonectria olida</name>
    <dbReference type="NCBI Taxonomy" id="1576542"/>
    <lineage>
        <taxon>Eukaryota</taxon>
        <taxon>Fungi</taxon>
        <taxon>Dikarya</taxon>
        <taxon>Ascomycota</taxon>
        <taxon>Pezizomycotina</taxon>
        <taxon>Sordariomycetes</taxon>
        <taxon>Hypocreomycetidae</taxon>
        <taxon>Hypocreales</taxon>
        <taxon>Nectriaceae</taxon>
        <taxon>Thelonectria</taxon>
    </lineage>
</organism>
<comment type="caution">
    <text evidence="7">The sequence shown here is derived from an EMBL/GenBank/DDBJ whole genome shotgun (WGS) entry which is preliminary data.</text>
</comment>
<evidence type="ECO:0000256" key="2">
    <source>
        <dbReference type="ARBA" id="ARBA00022679"/>
    </source>
</evidence>
<dbReference type="Pfam" id="PF09258">
    <property type="entry name" value="Glyco_transf_64"/>
    <property type="match status" value="1"/>
</dbReference>
<keyword evidence="3 5" id="KW-0472">Membrane</keyword>
<keyword evidence="8" id="KW-1185">Reference proteome</keyword>
<dbReference type="Proteomes" id="UP000777438">
    <property type="component" value="Unassembled WGS sequence"/>
</dbReference>
<dbReference type="GO" id="GO:0016757">
    <property type="term" value="F:glycosyltransferase activity"/>
    <property type="evidence" value="ECO:0007669"/>
    <property type="project" value="InterPro"/>
</dbReference>
<evidence type="ECO:0000256" key="3">
    <source>
        <dbReference type="ARBA" id="ARBA00023136"/>
    </source>
</evidence>
<dbReference type="InterPro" id="IPR004263">
    <property type="entry name" value="Exostosin"/>
</dbReference>
<dbReference type="InterPro" id="IPR015338">
    <property type="entry name" value="GT64_dom"/>
</dbReference>
<evidence type="ECO:0000313" key="8">
    <source>
        <dbReference type="Proteomes" id="UP000777438"/>
    </source>
</evidence>
<gene>
    <name evidence="7" type="ORF">B0T10DRAFT_553458</name>
</gene>
<name>A0A9P9AET6_9HYPO</name>
<accession>A0A9P9AET6</accession>
<comment type="subcellular location">
    <subcellularLocation>
        <location evidence="1">Membrane</location>
    </subcellularLocation>
</comment>
<evidence type="ECO:0000256" key="4">
    <source>
        <dbReference type="ARBA" id="ARBA00023157"/>
    </source>
</evidence>
<evidence type="ECO:0000256" key="1">
    <source>
        <dbReference type="ARBA" id="ARBA00004370"/>
    </source>
</evidence>
<evidence type="ECO:0000256" key="5">
    <source>
        <dbReference type="SAM" id="Phobius"/>
    </source>
</evidence>
<dbReference type="AlphaFoldDB" id="A0A9P9AET6"/>
<dbReference type="GO" id="GO:0016020">
    <property type="term" value="C:membrane"/>
    <property type="evidence" value="ECO:0007669"/>
    <property type="project" value="UniProtKB-SubCell"/>
</dbReference>
<keyword evidence="5" id="KW-0812">Transmembrane</keyword>
<dbReference type="PROSITE" id="PS51257">
    <property type="entry name" value="PROKAR_LIPOPROTEIN"/>
    <property type="match status" value="1"/>
</dbReference>
<dbReference type="PANTHER" id="PTHR48261:SF2">
    <property type="entry name" value="ACETYLGLUCOSAMINYLTRANSFERASE"/>
    <property type="match status" value="1"/>
</dbReference>
<keyword evidence="5" id="KW-1133">Transmembrane helix</keyword>
<dbReference type="SUPFAM" id="SSF53448">
    <property type="entry name" value="Nucleotide-diphospho-sugar transferases"/>
    <property type="match status" value="1"/>
</dbReference>
<dbReference type="Gene3D" id="3.90.550.10">
    <property type="entry name" value="Spore Coat Polysaccharide Biosynthesis Protein SpsA, Chain A"/>
    <property type="match status" value="1"/>
</dbReference>
<feature type="transmembrane region" description="Helical" evidence="5">
    <location>
        <begin position="18"/>
        <end position="41"/>
    </location>
</feature>
<dbReference type="PANTHER" id="PTHR48261">
    <property type="entry name" value="ACETYLGLUCOSAMINYLTRANSFERASE"/>
    <property type="match status" value="1"/>
</dbReference>